<accession>A0A517SKV4</accession>
<dbReference type="OrthoDB" id="215077at2"/>
<name>A0A517SKV4_9PLAN</name>
<dbReference type="InParanoid" id="A0A517SKV4"/>
<keyword evidence="1" id="KW-0175">Coiled coil</keyword>
<dbReference type="InterPro" id="IPR005632">
    <property type="entry name" value="Chaperone_Skp"/>
</dbReference>
<dbReference type="Gene3D" id="3.30.910.20">
    <property type="entry name" value="Skp domain"/>
    <property type="match status" value="1"/>
</dbReference>
<evidence type="ECO:0000313" key="3">
    <source>
        <dbReference type="EMBL" id="QDT56751.1"/>
    </source>
</evidence>
<proteinExistence type="predicted"/>
<gene>
    <name evidence="3" type="ORF">Pan44_48110</name>
</gene>
<sequence length="220" mass="24297" precursor="true">MKKLIICSAAALMAAGLFLSARDSLGQGTAAPKSAAHQVGLIDMAHVFKNYEKFKTSTAALQEQIKAADEQAKKQIDAMKAIQERMTQLQQGSPDYSKMEAELIAATTKLETFKKTSQLTFLRAEADIYKTVYLEVQNAVQQYAGVYKYTLIMRFNRNPVEDAENPQAIIQSMNRQVVYYRGEDDLTDPILNYLNDKYAKTSGAAKPRTATAPAGGPATR</sequence>
<evidence type="ECO:0000256" key="2">
    <source>
        <dbReference type="SAM" id="SignalP"/>
    </source>
</evidence>
<dbReference type="SMART" id="SM00935">
    <property type="entry name" value="OmpH"/>
    <property type="match status" value="1"/>
</dbReference>
<dbReference type="EMBL" id="CP036271">
    <property type="protein sequence ID" value="QDT56751.1"/>
    <property type="molecule type" value="Genomic_DNA"/>
</dbReference>
<dbReference type="Pfam" id="PF03938">
    <property type="entry name" value="OmpH"/>
    <property type="match status" value="1"/>
</dbReference>
<dbReference type="InterPro" id="IPR024930">
    <property type="entry name" value="Skp_dom_sf"/>
</dbReference>
<feature type="signal peptide" evidence="2">
    <location>
        <begin position="1"/>
        <end position="21"/>
    </location>
</feature>
<dbReference type="SUPFAM" id="SSF111384">
    <property type="entry name" value="OmpH-like"/>
    <property type="match status" value="1"/>
</dbReference>
<keyword evidence="4" id="KW-1185">Reference proteome</keyword>
<feature type="coiled-coil region" evidence="1">
    <location>
        <begin position="51"/>
        <end position="85"/>
    </location>
</feature>
<dbReference type="GO" id="GO:0051082">
    <property type="term" value="F:unfolded protein binding"/>
    <property type="evidence" value="ECO:0007669"/>
    <property type="project" value="InterPro"/>
</dbReference>
<protein>
    <submittedName>
        <fullName evidence="3">Outer membrane protein (OmpH-like)</fullName>
    </submittedName>
</protein>
<evidence type="ECO:0000256" key="1">
    <source>
        <dbReference type="SAM" id="Coils"/>
    </source>
</evidence>
<reference evidence="3 4" key="1">
    <citation type="submission" date="2019-02" db="EMBL/GenBank/DDBJ databases">
        <title>Deep-cultivation of Planctomycetes and their phenomic and genomic characterization uncovers novel biology.</title>
        <authorList>
            <person name="Wiegand S."/>
            <person name="Jogler M."/>
            <person name="Boedeker C."/>
            <person name="Pinto D."/>
            <person name="Vollmers J."/>
            <person name="Rivas-Marin E."/>
            <person name="Kohn T."/>
            <person name="Peeters S.H."/>
            <person name="Heuer A."/>
            <person name="Rast P."/>
            <person name="Oberbeckmann S."/>
            <person name="Bunk B."/>
            <person name="Jeske O."/>
            <person name="Meyerdierks A."/>
            <person name="Storesund J.E."/>
            <person name="Kallscheuer N."/>
            <person name="Luecker S."/>
            <person name="Lage O.M."/>
            <person name="Pohl T."/>
            <person name="Merkel B.J."/>
            <person name="Hornburger P."/>
            <person name="Mueller R.-W."/>
            <person name="Bruemmer F."/>
            <person name="Labrenz M."/>
            <person name="Spormann A.M."/>
            <person name="Op den Camp H."/>
            <person name="Overmann J."/>
            <person name="Amann R."/>
            <person name="Jetten M.S.M."/>
            <person name="Mascher T."/>
            <person name="Medema M.H."/>
            <person name="Devos D.P."/>
            <person name="Kaster A.-K."/>
            <person name="Ovreas L."/>
            <person name="Rohde M."/>
            <person name="Galperin M.Y."/>
            <person name="Jogler C."/>
        </authorList>
    </citation>
    <scope>NUCLEOTIDE SEQUENCE [LARGE SCALE GENOMIC DNA]</scope>
    <source>
        <strain evidence="3 4">Pan44</strain>
    </source>
</reference>
<dbReference type="KEGG" id="ccos:Pan44_48110"/>
<keyword evidence="2" id="KW-0732">Signal</keyword>
<organism evidence="3 4">
    <name type="scientific">Caulifigura coniformis</name>
    <dbReference type="NCBI Taxonomy" id="2527983"/>
    <lineage>
        <taxon>Bacteria</taxon>
        <taxon>Pseudomonadati</taxon>
        <taxon>Planctomycetota</taxon>
        <taxon>Planctomycetia</taxon>
        <taxon>Planctomycetales</taxon>
        <taxon>Planctomycetaceae</taxon>
        <taxon>Caulifigura</taxon>
    </lineage>
</organism>
<feature type="chain" id="PRO_5021979983" evidence="2">
    <location>
        <begin position="22"/>
        <end position="220"/>
    </location>
</feature>
<dbReference type="Proteomes" id="UP000315700">
    <property type="component" value="Chromosome"/>
</dbReference>
<dbReference type="AlphaFoldDB" id="A0A517SKV4"/>
<evidence type="ECO:0000313" key="4">
    <source>
        <dbReference type="Proteomes" id="UP000315700"/>
    </source>
</evidence>
<dbReference type="RefSeq" id="WP_145034181.1">
    <property type="nucleotide sequence ID" value="NZ_CP036271.1"/>
</dbReference>